<reference evidence="2 3" key="2">
    <citation type="journal article" date="2009" name="PLoS ONE">
        <title>An integrated genetic and cytogenetic map of the cucumber genome.</title>
        <authorList>
            <person name="Ren Y."/>
            <person name="Zhang Z."/>
            <person name="Liu J."/>
            <person name="Staub J.E."/>
            <person name="Han Y."/>
            <person name="Cheng Z."/>
            <person name="Li X."/>
            <person name="Lu J."/>
            <person name="Miao H."/>
            <person name="Kang H."/>
            <person name="Xie B."/>
            <person name="Gu X."/>
            <person name="Wang X."/>
            <person name="Du Y."/>
            <person name="Jin W."/>
            <person name="Huang S."/>
        </authorList>
    </citation>
    <scope>NUCLEOTIDE SEQUENCE [LARGE SCALE GENOMIC DNA]</scope>
    <source>
        <strain evidence="3">cv. 9930</strain>
    </source>
</reference>
<proteinExistence type="predicted"/>
<organism evidence="2 3">
    <name type="scientific">Cucumis sativus</name>
    <name type="common">Cucumber</name>
    <dbReference type="NCBI Taxonomy" id="3659"/>
    <lineage>
        <taxon>Eukaryota</taxon>
        <taxon>Viridiplantae</taxon>
        <taxon>Streptophyta</taxon>
        <taxon>Embryophyta</taxon>
        <taxon>Tracheophyta</taxon>
        <taxon>Spermatophyta</taxon>
        <taxon>Magnoliopsida</taxon>
        <taxon>eudicotyledons</taxon>
        <taxon>Gunneridae</taxon>
        <taxon>Pentapetalae</taxon>
        <taxon>rosids</taxon>
        <taxon>fabids</taxon>
        <taxon>Cucurbitales</taxon>
        <taxon>Cucurbitaceae</taxon>
        <taxon>Benincaseae</taxon>
        <taxon>Cucumis</taxon>
    </lineage>
</organism>
<evidence type="ECO:0008006" key="4">
    <source>
        <dbReference type="Google" id="ProtNLM"/>
    </source>
</evidence>
<name>A0A0A0K5X8_CUCSA</name>
<reference evidence="2 3" key="1">
    <citation type="journal article" date="2009" name="Nat. Genet.">
        <title>The genome of the cucumber, Cucumis sativus L.</title>
        <authorList>
            <person name="Huang S."/>
            <person name="Li R."/>
            <person name="Zhang Z."/>
            <person name="Li L."/>
            <person name="Gu X."/>
            <person name="Fan W."/>
            <person name="Lucas W.J."/>
            <person name="Wang X."/>
            <person name="Xie B."/>
            <person name="Ni P."/>
            <person name="Ren Y."/>
            <person name="Zhu H."/>
            <person name="Li J."/>
            <person name="Lin K."/>
            <person name="Jin W."/>
            <person name="Fei Z."/>
            <person name="Li G."/>
            <person name="Staub J."/>
            <person name="Kilian A."/>
            <person name="van der Vossen E.A."/>
            <person name="Wu Y."/>
            <person name="Guo J."/>
            <person name="He J."/>
            <person name="Jia Z."/>
            <person name="Ren Y."/>
            <person name="Tian G."/>
            <person name="Lu Y."/>
            <person name="Ruan J."/>
            <person name="Qian W."/>
            <person name="Wang M."/>
            <person name="Huang Q."/>
            <person name="Li B."/>
            <person name="Xuan Z."/>
            <person name="Cao J."/>
            <person name="Asan"/>
            <person name="Wu Z."/>
            <person name="Zhang J."/>
            <person name="Cai Q."/>
            <person name="Bai Y."/>
            <person name="Zhao B."/>
            <person name="Han Y."/>
            <person name="Li Y."/>
            <person name="Li X."/>
            <person name="Wang S."/>
            <person name="Shi Q."/>
            <person name="Liu S."/>
            <person name="Cho W.K."/>
            <person name="Kim J.Y."/>
            <person name="Xu Y."/>
            <person name="Heller-Uszynska K."/>
            <person name="Miao H."/>
            <person name="Cheng Z."/>
            <person name="Zhang S."/>
            <person name="Wu J."/>
            <person name="Yang Y."/>
            <person name="Kang H."/>
            <person name="Li M."/>
            <person name="Liang H."/>
            <person name="Ren X."/>
            <person name="Shi Z."/>
            <person name="Wen M."/>
            <person name="Jian M."/>
            <person name="Yang H."/>
            <person name="Zhang G."/>
            <person name="Yang Z."/>
            <person name="Chen R."/>
            <person name="Liu S."/>
            <person name="Li J."/>
            <person name="Ma L."/>
            <person name="Liu H."/>
            <person name="Zhou Y."/>
            <person name="Zhao J."/>
            <person name="Fang X."/>
            <person name="Li G."/>
            <person name="Fang L."/>
            <person name="Li Y."/>
            <person name="Liu D."/>
            <person name="Zheng H."/>
            <person name="Zhang Y."/>
            <person name="Qin N."/>
            <person name="Li Z."/>
            <person name="Yang G."/>
            <person name="Yang S."/>
            <person name="Bolund L."/>
            <person name="Kristiansen K."/>
            <person name="Zheng H."/>
            <person name="Li S."/>
            <person name="Zhang X."/>
            <person name="Yang H."/>
            <person name="Wang J."/>
            <person name="Sun R."/>
            <person name="Zhang B."/>
            <person name="Jiang S."/>
            <person name="Wang J."/>
            <person name="Du Y."/>
            <person name="Li S."/>
        </authorList>
    </citation>
    <scope>NUCLEOTIDE SEQUENCE [LARGE SCALE GENOMIC DNA]</scope>
    <source>
        <strain evidence="3">cv. 9930</strain>
    </source>
</reference>
<protein>
    <recommendedName>
        <fullName evidence="4">Transmembrane protein</fullName>
    </recommendedName>
</protein>
<evidence type="ECO:0000256" key="1">
    <source>
        <dbReference type="SAM" id="Phobius"/>
    </source>
</evidence>
<evidence type="ECO:0000313" key="3">
    <source>
        <dbReference type="Proteomes" id="UP000029981"/>
    </source>
</evidence>
<gene>
    <name evidence="2" type="ORF">Csa_7G011820</name>
</gene>
<dbReference type="AlphaFoldDB" id="A0A0A0K5X8"/>
<keyword evidence="1" id="KW-1133">Transmembrane helix</keyword>
<dbReference type="EMBL" id="CM002928">
    <property type="protein sequence ID" value="KGN43241.1"/>
    <property type="molecule type" value="Genomic_DNA"/>
</dbReference>
<keyword evidence="3" id="KW-1185">Reference proteome</keyword>
<keyword evidence="1" id="KW-0812">Transmembrane</keyword>
<dbReference type="Gramene" id="KGN43241">
    <property type="protein sequence ID" value="KGN43241"/>
    <property type="gene ID" value="Csa_7G011820"/>
</dbReference>
<reference evidence="2 3" key="4">
    <citation type="journal article" date="2011" name="BMC Genomics">
        <title>RNA-Seq improves annotation of protein-coding genes in the cucumber genome.</title>
        <authorList>
            <person name="Li Z."/>
            <person name="Zhang Z."/>
            <person name="Yan P."/>
            <person name="Huang S."/>
            <person name="Fei Z."/>
            <person name="Lin K."/>
        </authorList>
    </citation>
    <scope>NUCLEOTIDE SEQUENCE [LARGE SCALE GENOMIC DNA]</scope>
    <source>
        <strain evidence="3">cv. 9930</strain>
    </source>
</reference>
<accession>A0A0A0K5X8</accession>
<keyword evidence="1" id="KW-0472">Membrane</keyword>
<feature type="transmembrane region" description="Helical" evidence="1">
    <location>
        <begin position="69"/>
        <end position="88"/>
    </location>
</feature>
<dbReference type="Proteomes" id="UP000029981">
    <property type="component" value="Chromosome 7"/>
</dbReference>
<sequence length="112" mass="12731">MKEEQKKKKKKEKIKCHLISKLLQSKTQLFNPKKSYPLPLASLEAIILPFPQLQFLLFSNPKLQKKQRLLLTSFFIVTPAGYGGGLILRSRFKSTSSFGGEKLLITGFFLSS</sequence>
<evidence type="ECO:0000313" key="2">
    <source>
        <dbReference type="EMBL" id="KGN43241.1"/>
    </source>
</evidence>
<reference evidence="2 3" key="3">
    <citation type="journal article" date="2010" name="BMC Genomics">
        <title>Transcriptome sequencing and comparative analysis of cucumber flowers with different sex types.</title>
        <authorList>
            <person name="Guo S."/>
            <person name="Zheng Y."/>
            <person name="Joung J.G."/>
            <person name="Liu S."/>
            <person name="Zhang Z."/>
            <person name="Crasta O.R."/>
            <person name="Sobral B.W."/>
            <person name="Xu Y."/>
            <person name="Huang S."/>
            <person name="Fei Z."/>
        </authorList>
    </citation>
    <scope>NUCLEOTIDE SEQUENCE [LARGE SCALE GENOMIC DNA]</scope>
    <source>
        <strain evidence="3">cv. 9930</strain>
    </source>
</reference>